<reference evidence="1 2" key="1">
    <citation type="submission" date="2022-03" db="EMBL/GenBank/DDBJ databases">
        <title>Parabacteroides sp. nov. isolated from swine feces.</title>
        <authorList>
            <person name="Bak J.E."/>
        </authorList>
    </citation>
    <scope>NUCLEOTIDE SEQUENCE [LARGE SCALE GENOMIC DNA]</scope>
    <source>
        <strain evidence="1 2">AGMB00274</strain>
    </source>
</reference>
<accession>A0ABT0BXY7</accession>
<dbReference type="Pfam" id="PF14053">
    <property type="entry name" value="DUF4248"/>
    <property type="match status" value="1"/>
</dbReference>
<dbReference type="Proteomes" id="UP001165444">
    <property type="component" value="Unassembled WGS sequence"/>
</dbReference>
<name>A0ABT0BXY7_9BACT</name>
<dbReference type="RefSeq" id="WP_243323368.1">
    <property type="nucleotide sequence ID" value="NZ_JAKZMM010000006.1"/>
</dbReference>
<protein>
    <submittedName>
        <fullName evidence="1">DUF4248 domain-containing protein</fullName>
    </submittedName>
</protein>
<proteinExistence type="predicted"/>
<organism evidence="1 2">
    <name type="scientific">Parabacteroides faecalis</name>
    <dbReference type="NCBI Taxonomy" id="2924040"/>
    <lineage>
        <taxon>Bacteria</taxon>
        <taxon>Pseudomonadati</taxon>
        <taxon>Bacteroidota</taxon>
        <taxon>Bacteroidia</taxon>
        <taxon>Bacteroidales</taxon>
        <taxon>Tannerellaceae</taxon>
        <taxon>Parabacteroides</taxon>
    </lineage>
</organism>
<comment type="caution">
    <text evidence="1">The sequence shown here is derived from an EMBL/GenBank/DDBJ whole genome shotgun (WGS) entry which is preliminary data.</text>
</comment>
<evidence type="ECO:0000313" key="1">
    <source>
        <dbReference type="EMBL" id="MCJ2379631.1"/>
    </source>
</evidence>
<dbReference type="EMBL" id="JAKZMM010000006">
    <property type="protein sequence ID" value="MCJ2379631.1"/>
    <property type="molecule type" value="Genomic_DNA"/>
</dbReference>
<dbReference type="InterPro" id="IPR025342">
    <property type="entry name" value="DUF4248"/>
</dbReference>
<gene>
    <name evidence="1" type="ORF">MUN53_03250</name>
</gene>
<keyword evidence="2" id="KW-1185">Reference proteome</keyword>
<sequence>MKAQALYTKELAAMYFANSTPKAATTHLKRWIDRNESLKNELTETGYIEGQRVFTPRQVELVFRYLGEP</sequence>
<evidence type="ECO:0000313" key="2">
    <source>
        <dbReference type="Proteomes" id="UP001165444"/>
    </source>
</evidence>